<proteinExistence type="predicted"/>
<evidence type="ECO:0000313" key="1">
    <source>
        <dbReference type="EMBL" id="QEG02500.1"/>
    </source>
</evidence>
<organism evidence="1 2">
    <name type="scientific">Stieleria maiorica</name>
    <dbReference type="NCBI Taxonomy" id="2795974"/>
    <lineage>
        <taxon>Bacteria</taxon>
        <taxon>Pseudomonadati</taxon>
        <taxon>Planctomycetota</taxon>
        <taxon>Planctomycetia</taxon>
        <taxon>Pirellulales</taxon>
        <taxon>Pirellulaceae</taxon>
        <taxon>Stieleria</taxon>
    </lineage>
</organism>
<sequence>MPDTAPATAPEGSVISYRRVFNRPTGLTPADVVWLSLPHHTAESIEIRINDALVHQSVHQSVQQSKTTAPIRIDITARLQPANQLVITLTTGRTFPATLDAPVTLEIESDAP</sequence>
<protein>
    <submittedName>
        <fullName evidence="1">Uncharacterized protein</fullName>
    </submittedName>
</protein>
<dbReference type="KEGG" id="smam:Mal15_66210"/>
<dbReference type="AlphaFoldDB" id="A0A5B9MQ32"/>
<dbReference type="Proteomes" id="UP000321353">
    <property type="component" value="Chromosome"/>
</dbReference>
<name>A0A5B9MQ32_9BACT</name>
<gene>
    <name evidence="1" type="ORF">Mal15_66210</name>
</gene>
<evidence type="ECO:0000313" key="2">
    <source>
        <dbReference type="Proteomes" id="UP000321353"/>
    </source>
</evidence>
<keyword evidence="2" id="KW-1185">Reference proteome</keyword>
<reference evidence="1 2" key="1">
    <citation type="submission" date="2019-02" db="EMBL/GenBank/DDBJ databases">
        <title>Planctomycetal bacteria perform biofilm scaping via a novel small molecule.</title>
        <authorList>
            <person name="Jeske O."/>
            <person name="Boedeker C."/>
            <person name="Wiegand S."/>
            <person name="Breitling P."/>
            <person name="Kallscheuer N."/>
            <person name="Jogler M."/>
            <person name="Rohde M."/>
            <person name="Petersen J."/>
            <person name="Medema M.H."/>
            <person name="Surup F."/>
            <person name="Jogler C."/>
        </authorList>
    </citation>
    <scope>NUCLEOTIDE SEQUENCE [LARGE SCALE GENOMIC DNA]</scope>
    <source>
        <strain evidence="1 2">Mal15</strain>
    </source>
</reference>
<accession>A0A5B9MQ32</accession>
<dbReference type="EMBL" id="CP036264">
    <property type="protein sequence ID" value="QEG02500.1"/>
    <property type="molecule type" value="Genomic_DNA"/>
</dbReference>